<protein>
    <submittedName>
        <fullName evidence="2">Uncharacterized protein (DUF2252 family)</fullName>
    </submittedName>
</protein>
<organism evidence="2 3">
    <name type="scientific">Petropleomorpha daqingensis</name>
    <dbReference type="NCBI Taxonomy" id="2026353"/>
    <lineage>
        <taxon>Bacteria</taxon>
        <taxon>Bacillati</taxon>
        <taxon>Actinomycetota</taxon>
        <taxon>Actinomycetes</taxon>
        <taxon>Geodermatophilales</taxon>
        <taxon>Geodermatophilaceae</taxon>
        <taxon>Petropleomorpha</taxon>
    </lineage>
</organism>
<accession>A0A853CHW3</accession>
<comment type="caution">
    <text evidence="2">The sequence shown here is derived from an EMBL/GenBank/DDBJ whole genome shotgun (WGS) entry which is preliminary data.</text>
</comment>
<gene>
    <name evidence="2" type="ORF">GGQ55_003823</name>
</gene>
<sequence>MLTVLPPQTAEQTAEKTRRPTPKERRATGKALRATRPLESHAQVTRTPASPDALTLLQEQAADRLPELGPIRYGRMLASPFAFYRGAARVMASDLATAPRSGLTVQMCGDAHVSNFGLYGSPERRLVFDANDFDETLPGPFEHDVKRLVASIVIAGRGLGIGRKERRLHALAATARYREAMAEFAQARDIEVWYSRIDAVELQQQLATQLDPGPRKRLAKALEKARTRDTLQAFGKLTEVVDGRLQIRAEPPLLEPLRDLMPADSPALDDLQSAFRTLIRQYRGTLQSDRRTLLERYSFVDMARKVVGVGSVGTRCWVVLLVGRDEDDPLLLQVKEAAPSVHADYVGKSKYTNQGQRVVAGQRLMQQASDIFLGWLRTTGIDGVERDFYIRQLRDWKGSLEITDLRPDGLKTYGEVCAWCLARAHARSGDRFAISGYLGSSPAFDHALADFGEAYADINDSDHGALAAAVAAGRVAATPDV</sequence>
<dbReference type="Proteomes" id="UP000541969">
    <property type="component" value="Unassembled WGS sequence"/>
</dbReference>
<dbReference type="AlphaFoldDB" id="A0A853CHW3"/>
<dbReference type="EMBL" id="JACBZT010000001">
    <property type="protein sequence ID" value="NYJ07545.1"/>
    <property type="molecule type" value="Genomic_DNA"/>
</dbReference>
<dbReference type="Pfam" id="PF10009">
    <property type="entry name" value="DUF2252"/>
    <property type="match status" value="1"/>
</dbReference>
<evidence type="ECO:0000313" key="2">
    <source>
        <dbReference type="EMBL" id="NYJ07545.1"/>
    </source>
</evidence>
<dbReference type="RefSeq" id="WP_179719473.1">
    <property type="nucleotide sequence ID" value="NZ_JACBZT010000001.1"/>
</dbReference>
<evidence type="ECO:0000313" key="3">
    <source>
        <dbReference type="Proteomes" id="UP000541969"/>
    </source>
</evidence>
<dbReference type="InterPro" id="IPR018721">
    <property type="entry name" value="DUF2252"/>
</dbReference>
<feature type="region of interest" description="Disordered" evidence="1">
    <location>
        <begin position="1"/>
        <end position="50"/>
    </location>
</feature>
<evidence type="ECO:0000256" key="1">
    <source>
        <dbReference type="SAM" id="MobiDB-lite"/>
    </source>
</evidence>
<dbReference type="PANTHER" id="PTHR39441:SF1">
    <property type="entry name" value="DUF2252 DOMAIN-CONTAINING PROTEIN"/>
    <property type="match status" value="1"/>
</dbReference>
<proteinExistence type="predicted"/>
<feature type="compositionally biased region" description="Basic and acidic residues" evidence="1">
    <location>
        <begin position="13"/>
        <end position="27"/>
    </location>
</feature>
<dbReference type="PANTHER" id="PTHR39441">
    <property type="entry name" value="DUF2252 DOMAIN-CONTAINING PROTEIN"/>
    <property type="match status" value="1"/>
</dbReference>
<keyword evidence="3" id="KW-1185">Reference proteome</keyword>
<name>A0A853CHW3_9ACTN</name>
<reference evidence="2 3" key="1">
    <citation type="submission" date="2020-07" db="EMBL/GenBank/DDBJ databases">
        <title>Sequencing the genomes of 1000 actinobacteria strains.</title>
        <authorList>
            <person name="Klenk H.-P."/>
        </authorList>
    </citation>
    <scope>NUCLEOTIDE SEQUENCE [LARGE SCALE GENOMIC DNA]</scope>
    <source>
        <strain evidence="2 3">DSM 104001</strain>
    </source>
</reference>